<comment type="caution">
    <text evidence="2">The sequence shown here is derived from an EMBL/GenBank/DDBJ whole genome shotgun (WGS) entry which is preliminary data.</text>
</comment>
<dbReference type="OrthoDB" id="5427059at2759"/>
<gene>
    <name evidence="2" type="ORF">FSUBG_5290</name>
</gene>
<feature type="compositionally biased region" description="Acidic residues" evidence="1">
    <location>
        <begin position="576"/>
        <end position="594"/>
    </location>
</feature>
<proteinExistence type="predicted"/>
<dbReference type="Proteomes" id="UP000547976">
    <property type="component" value="Unassembled WGS sequence"/>
</dbReference>
<protein>
    <submittedName>
        <fullName evidence="2">Uncharacterized protein</fullName>
    </submittedName>
</protein>
<organism evidence="2 3">
    <name type="scientific">Gibberella subglutinans</name>
    <name type="common">Fusarium subglutinans</name>
    <dbReference type="NCBI Taxonomy" id="42677"/>
    <lineage>
        <taxon>Eukaryota</taxon>
        <taxon>Fungi</taxon>
        <taxon>Dikarya</taxon>
        <taxon>Ascomycota</taxon>
        <taxon>Pezizomycotina</taxon>
        <taxon>Sordariomycetes</taxon>
        <taxon>Hypocreomycetidae</taxon>
        <taxon>Hypocreales</taxon>
        <taxon>Nectriaceae</taxon>
        <taxon>Fusarium</taxon>
        <taxon>Fusarium fujikuroi species complex</taxon>
    </lineage>
</organism>
<keyword evidence="3" id="KW-1185">Reference proteome</keyword>
<feature type="compositionally biased region" description="Polar residues" evidence="1">
    <location>
        <begin position="7"/>
        <end position="22"/>
    </location>
</feature>
<feature type="region of interest" description="Disordered" evidence="1">
    <location>
        <begin position="1"/>
        <end position="23"/>
    </location>
</feature>
<evidence type="ECO:0000256" key="1">
    <source>
        <dbReference type="SAM" id="MobiDB-lite"/>
    </source>
</evidence>
<dbReference type="GeneID" id="59318089"/>
<evidence type="ECO:0000313" key="2">
    <source>
        <dbReference type="EMBL" id="KAF5607391.1"/>
    </source>
</evidence>
<dbReference type="EMBL" id="JAAOAV010000051">
    <property type="protein sequence ID" value="KAF5607391.1"/>
    <property type="molecule type" value="Genomic_DNA"/>
</dbReference>
<reference evidence="2 3" key="1">
    <citation type="submission" date="2020-05" db="EMBL/GenBank/DDBJ databases">
        <title>Identification and distribution of gene clusters putatively required for synthesis of sphingolipid metabolism inhibitors in phylogenetically diverse species of the filamentous fungus Fusarium.</title>
        <authorList>
            <person name="Kim H.-S."/>
            <person name="Busman M."/>
            <person name="Brown D.W."/>
            <person name="Divon H."/>
            <person name="Uhlig S."/>
            <person name="Proctor R.H."/>
        </authorList>
    </citation>
    <scope>NUCLEOTIDE SEQUENCE [LARGE SCALE GENOMIC DNA]</scope>
    <source>
        <strain evidence="2 3">NRRL 66333</strain>
    </source>
</reference>
<accession>A0A8H5Q1N7</accession>
<name>A0A8H5Q1N7_GIBSU</name>
<dbReference type="AlphaFoldDB" id="A0A8H5Q1N7"/>
<feature type="region of interest" description="Disordered" evidence="1">
    <location>
        <begin position="565"/>
        <end position="594"/>
    </location>
</feature>
<dbReference type="RefSeq" id="XP_036539210.1">
    <property type="nucleotide sequence ID" value="XM_036683371.1"/>
</dbReference>
<sequence length="594" mass="67465">MSDPSKLGSSMESSSDIDMTSHASDIDMASDTSDIDMASDASDSGTSPIEKIPLEVLSYALSFIPDRASIRAAMLSGPKLYSVFKQRPAYIASCVLFNSMEEPVYREATVTYNMKMAKWKGLKAGIKAINRVYSSEQHRIYSQFLTFDRVKQMWRLHKAVEYFAERLPSSLIQKHPVVKYKDAFSINTNVRVRFQRTLYRLDAFLNITKLMIASHLHDNHGKNRTPTEEERKEAHWVHCLHELEEHRILKAFHNQYSAVEIEQLTSICGILVIEIAPSFNTFLERDIELGTQLPYYISHALCPGSMSLIAQGLPFLKDFLTAGSRIERAKVMRSINPPIDWNPHLPTRPPFPGNDEQLTCVVHDYEGTPGKWARMDTPDFIMRTPFIKDPDPGPENAWHILSRYAIFLNDFDGEVTPYQPLPWGYVFWDIDMFDKAEFINIRIEHHNESGFTLDASHPIHATWKPLAKWDSHMATDRLLMSCQEKVYLKNRGQTGYFNFDSWTMSAEVNMLHRLNSLPRGDLENALQQIETPELLQQFLVAMEASHPNIIQIAIDLSTAGALNALAPGTPAGPPVPDDDDVDDDDDDDGEDDAN</sequence>
<evidence type="ECO:0000313" key="3">
    <source>
        <dbReference type="Proteomes" id="UP000547976"/>
    </source>
</evidence>